<gene>
    <name evidence="3" type="ORF">FNW17_01240</name>
</gene>
<evidence type="ECO:0000313" key="4">
    <source>
        <dbReference type="Proteomes" id="UP000318585"/>
    </source>
</evidence>
<dbReference type="PANTHER" id="PTHR16026:SF0">
    <property type="entry name" value="CARTILAGE ACIDIC PROTEIN 1"/>
    <property type="match status" value="1"/>
</dbReference>
<dbReference type="SUPFAM" id="SSF69318">
    <property type="entry name" value="Integrin alpha N-terminal domain"/>
    <property type="match status" value="3"/>
</dbReference>
<sequence length="1092" mass="122790">MRIPQIVILLFTFLFIFSCDHFESKKKTSDAETLFTLIPSEQTQINFSNNVIQDNNFNCVRYMYALNGGGVAVGDINNDGLQDIYFTSNQESNKLYLNKGNFEFEDITESANVADNIGWTTGTSMIDINNDGWLDIYVCKSASLESSEWRKNKLYINQKDGTFKEEARAFGLDNDGFSVQSYFFDYDKDGDLDMYLVNHRVDFENTLRIEQKEKQKKFPETSDHLFRNDGNTFTDVTEEAKLVNKAWGLSASIGDFNNDGWPDIYVANDYIMPDFLYINNQDGTFSNQLNTRFKHISYNSMGSDFADINNDFFPDLIVLEMSAEDHIRSKENMPSMNTQGFEKIINANYNHPYMANVLQLNNANGTFSDIGQLTGMSKTDWSWAPLIADFDNDGYKDVFITNGIDRNFSNQDYVRKVKSNLDKNVHMTVLDVVNMMPSEKLANYCYKNNGDLSFENSTKSWGLDKKVNSNGVAYADLDNDGDLDLIVNNMSDIASIYKNNSTGNFINIKLIGSDKNKNAIGSKVKIFTNKTKQYQELYTNRGYQSSVTNVLNFGLGQEEEIKKIEVVWDNGLVSAVENTKANQTVEFDIKDAVTTAPAVVKVNSNFTKINPVQLGINFTHQENVFDDFSKQVLLPQKLSQQGPALSVGDVNKDGLDDFYVGGAQGQSGKLYLQNRSGKFDVSLQADFEKDKSFEDNGSLFFDANNDGYLDLYVTSGGYQLAENSPLLQDRLYLNDKKGKLIKSALPKMLSNTKAVKAIDFDNDGDLDLAVGGHCIPGKYPLVSQSYFLRNDKGIFKDVTATVAPEFSKIGIVNDFIFSDYDNDGAKDLIVVGEWMPITVLRNTKGQFKIINTPQFKNTEGWWNTVSEVDIDKDGDLDYFFGNLGGNNKFHPSVAKPLHIYGNNFDNNSTFDMVLSKIYKGNLVPVRGKECSTQQNSFVSKKMSTFKSFATSSLADIYGEKELKASYHKQVYQFKSGYALNKGKGSFTFKELPNTAQIGPTMSFVFADVNKDGFQDVIGVGGIYESEVETIRYDSNIGYILIGDSKGNLKPYKDINFYNGENAKQMKKIQIKGKQHLLIANNNALVSLFSISK</sequence>
<dbReference type="InterPro" id="IPR028994">
    <property type="entry name" value="Integrin_alpha_N"/>
</dbReference>
<comment type="caution">
    <text evidence="3">The sequence shown here is derived from an EMBL/GenBank/DDBJ whole genome shotgun (WGS) entry which is preliminary data.</text>
</comment>
<organism evidence="3 4">
    <name type="scientific">Flavobacterium franklandianum</name>
    <dbReference type="NCBI Taxonomy" id="2594430"/>
    <lineage>
        <taxon>Bacteria</taxon>
        <taxon>Pseudomonadati</taxon>
        <taxon>Bacteroidota</taxon>
        <taxon>Flavobacteriia</taxon>
        <taxon>Flavobacteriales</taxon>
        <taxon>Flavobacteriaceae</taxon>
        <taxon>Flavobacterium</taxon>
    </lineage>
</organism>
<dbReference type="InterPro" id="IPR013517">
    <property type="entry name" value="FG-GAP"/>
</dbReference>
<evidence type="ECO:0000313" key="3">
    <source>
        <dbReference type="EMBL" id="TRX23830.1"/>
    </source>
</evidence>
<feature type="domain" description="ASPIC/UnbV" evidence="2">
    <location>
        <begin position="519"/>
        <end position="585"/>
    </location>
</feature>
<keyword evidence="4" id="KW-1185">Reference proteome</keyword>
<dbReference type="Pfam" id="PF07593">
    <property type="entry name" value="UnbV_ASPIC"/>
    <property type="match status" value="1"/>
</dbReference>
<dbReference type="AlphaFoldDB" id="A0A553CTI3"/>
<dbReference type="PROSITE" id="PS51257">
    <property type="entry name" value="PROKAR_LIPOPROTEIN"/>
    <property type="match status" value="1"/>
</dbReference>
<dbReference type="OrthoDB" id="9816120at2"/>
<dbReference type="Pfam" id="PF13517">
    <property type="entry name" value="FG-GAP_3"/>
    <property type="match status" value="7"/>
</dbReference>
<dbReference type="RefSeq" id="WP_144070698.1">
    <property type="nucleotide sequence ID" value="NZ_VJZR01000001.1"/>
</dbReference>
<protein>
    <submittedName>
        <fullName evidence="3">RNA-binding protein</fullName>
    </submittedName>
</protein>
<dbReference type="PANTHER" id="PTHR16026">
    <property type="entry name" value="CARTILAGE ACIDIC PROTEIN 1"/>
    <property type="match status" value="1"/>
</dbReference>
<dbReference type="InterPro" id="IPR011519">
    <property type="entry name" value="UnbV_ASPIC"/>
</dbReference>
<dbReference type="Gene3D" id="2.130.10.130">
    <property type="entry name" value="Integrin alpha, N-terminal"/>
    <property type="match status" value="4"/>
</dbReference>
<dbReference type="EMBL" id="VJZR01000001">
    <property type="protein sequence ID" value="TRX23830.1"/>
    <property type="molecule type" value="Genomic_DNA"/>
</dbReference>
<proteinExistence type="predicted"/>
<reference evidence="3 4" key="1">
    <citation type="submission" date="2019-07" db="EMBL/GenBank/DDBJ databases">
        <title>Novel species of Flavobacterium.</title>
        <authorList>
            <person name="Liu Q."/>
            <person name="Xin Y.-H."/>
        </authorList>
    </citation>
    <scope>NUCLEOTIDE SEQUENCE [LARGE SCALE GENOMIC DNA]</scope>
    <source>
        <strain evidence="3 4">LB3P56</strain>
    </source>
</reference>
<keyword evidence="1" id="KW-0732">Signal</keyword>
<name>A0A553CTI3_9FLAO</name>
<evidence type="ECO:0000259" key="2">
    <source>
        <dbReference type="Pfam" id="PF07593"/>
    </source>
</evidence>
<accession>A0A553CTI3</accession>
<dbReference type="InterPro" id="IPR027039">
    <property type="entry name" value="Crtac1"/>
</dbReference>
<dbReference type="Proteomes" id="UP000318585">
    <property type="component" value="Unassembled WGS sequence"/>
</dbReference>
<evidence type="ECO:0000256" key="1">
    <source>
        <dbReference type="ARBA" id="ARBA00022729"/>
    </source>
</evidence>